<keyword evidence="5" id="KW-1185">Reference proteome</keyword>
<accession>A0A9X1U2K1</accession>
<evidence type="ECO:0000256" key="2">
    <source>
        <dbReference type="SAM" id="SignalP"/>
    </source>
</evidence>
<gene>
    <name evidence="4" type="ORF">K8344_00805</name>
</gene>
<dbReference type="Proteomes" id="UP001139462">
    <property type="component" value="Unassembled WGS sequence"/>
</dbReference>
<evidence type="ECO:0000313" key="5">
    <source>
        <dbReference type="Proteomes" id="UP001139462"/>
    </source>
</evidence>
<proteinExistence type="predicted"/>
<dbReference type="AlphaFoldDB" id="A0A9X1U2K1"/>
<organism evidence="4 5">
    <name type="scientific">Aequorivita xiaoshiensis</name>
    <dbReference type="NCBI Taxonomy" id="2874476"/>
    <lineage>
        <taxon>Bacteria</taxon>
        <taxon>Pseudomonadati</taxon>
        <taxon>Bacteroidota</taxon>
        <taxon>Flavobacteriia</taxon>
        <taxon>Flavobacteriales</taxon>
        <taxon>Flavobacteriaceae</taxon>
        <taxon>Aequorivita</taxon>
    </lineage>
</organism>
<dbReference type="Pfam" id="PF18962">
    <property type="entry name" value="Por_Secre_tail"/>
    <property type="match status" value="1"/>
</dbReference>
<evidence type="ECO:0000259" key="3">
    <source>
        <dbReference type="Pfam" id="PF18962"/>
    </source>
</evidence>
<comment type="caution">
    <text evidence="4">The sequence shown here is derived from an EMBL/GenBank/DDBJ whole genome shotgun (WGS) entry which is preliminary data.</text>
</comment>
<keyword evidence="1 2" id="KW-0732">Signal</keyword>
<sequence length="325" mass="35656">MKKITLFAALLVSVVTFSQIASTSFEEPEVFAGKYTDTGDPNVAHDLINNANEPLVNFTSTGIELGFKASYIPYETPGVGSTDGDYVGVTKTKPSSTVTFTDGANGYRMSDTDGNFILKFDEVDLSGVAAPVVFVDFLLSINSNPTKGNYEGDGTINESGHDRLRIFVKDLTNQVEIDLFNSTGSNLDDFVPFDSSIGEYLLQWQTVEAQLSPDTIVQLVIEGRNNATSESFWFDNIVFDGAIGVKDFSKYKANIYPNPAEKGYIYITSNVNENKKITIYDILGKEILSTTIKGDRLDISNLNSGVYILNIEQGKNSTTKKLIVR</sequence>
<evidence type="ECO:0000256" key="1">
    <source>
        <dbReference type="ARBA" id="ARBA00022729"/>
    </source>
</evidence>
<dbReference type="NCBIfam" id="TIGR04183">
    <property type="entry name" value="Por_Secre_tail"/>
    <property type="match status" value="1"/>
</dbReference>
<feature type="domain" description="Secretion system C-terminal sorting" evidence="3">
    <location>
        <begin position="255"/>
        <end position="324"/>
    </location>
</feature>
<protein>
    <submittedName>
        <fullName evidence="4">T9SS type A sorting domain-containing protein</fullName>
    </submittedName>
</protein>
<feature type="signal peptide" evidence="2">
    <location>
        <begin position="1"/>
        <end position="21"/>
    </location>
</feature>
<feature type="chain" id="PRO_5040820636" evidence="2">
    <location>
        <begin position="22"/>
        <end position="325"/>
    </location>
</feature>
<name>A0A9X1U2K1_9FLAO</name>
<reference evidence="4" key="1">
    <citation type="submission" date="2021-09" db="EMBL/GenBank/DDBJ databases">
        <title>Genome of Aequorivita sp. strain F64183.</title>
        <authorList>
            <person name="Wang Y."/>
        </authorList>
    </citation>
    <scope>NUCLEOTIDE SEQUENCE</scope>
    <source>
        <strain evidence="4">F64183</strain>
    </source>
</reference>
<evidence type="ECO:0000313" key="4">
    <source>
        <dbReference type="EMBL" id="MCG2429644.1"/>
    </source>
</evidence>
<dbReference type="RefSeq" id="WP_237606361.1">
    <property type="nucleotide sequence ID" value="NZ_JAIRBB010000001.1"/>
</dbReference>
<dbReference type="InterPro" id="IPR026444">
    <property type="entry name" value="Secre_tail"/>
</dbReference>
<dbReference type="EMBL" id="JAIRBB010000001">
    <property type="protein sequence ID" value="MCG2429644.1"/>
    <property type="molecule type" value="Genomic_DNA"/>
</dbReference>